<dbReference type="Gene3D" id="3.30.40.10">
    <property type="entry name" value="Zinc/RING finger domain, C3HC4 (zinc finger)"/>
    <property type="match status" value="1"/>
</dbReference>
<dbReference type="EMBL" id="VEPZ02001200">
    <property type="protein sequence ID" value="KAE8687689.1"/>
    <property type="molecule type" value="Genomic_DNA"/>
</dbReference>
<evidence type="ECO:0000313" key="7">
    <source>
        <dbReference type="EMBL" id="KAE8687689.1"/>
    </source>
</evidence>
<dbReference type="GO" id="GO:0005634">
    <property type="term" value="C:nucleus"/>
    <property type="evidence" value="ECO:0007669"/>
    <property type="project" value="TreeGrafter"/>
</dbReference>
<feature type="transmembrane region" description="Helical" evidence="5">
    <location>
        <begin position="9"/>
        <end position="29"/>
    </location>
</feature>
<dbReference type="GO" id="GO:0008270">
    <property type="term" value="F:zinc ion binding"/>
    <property type="evidence" value="ECO:0007669"/>
    <property type="project" value="UniProtKB-KW"/>
</dbReference>
<accession>A0A6A2Z8E3</accession>
<dbReference type="Pfam" id="PF17123">
    <property type="entry name" value="zf-RING_11"/>
    <property type="match status" value="1"/>
</dbReference>
<dbReference type="AlphaFoldDB" id="A0A6A2Z8E3"/>
<dbReference type="InterPro" id="IPR001841">
    <property type="entry name" value="Znf_RING"/>
</dbReference>
<keyword evidence="5" id="KW-1133">Transmembrane helix</keyword>
<gene>
    <name evidence="7" type="ORF">F3Y22_tig00111008pilonHSYRG00003</name>
</gene>
<dbReference type="GO" id="GO:0061630">
    <property type="term" value="F:ubiquitin protein ligase activity"/>
    <property type="evidence" value="ECO:0007669"/>
    <property type="project" value="TreeGrafter"/>
</dbReference>
<organism evidence="7 8">
    <name type="scientific">Hibiscus syriacus</name>
    <name type="common">Rose of Sharon</name>
    <dbReference type="NCBI Taxonomy" id="106335"/>
    <lineage>
        <taxon>Eukaryota</taxon>
        <taxon>Viridiplantae</taxon>
        <taxon>Streptophyta</taxon>
        <taxon>Embryophyta</taxon>
        <taxon>Tracheophyta</taxon>
        <taxon>Spermatophyta</taxon>
        <taxon>Magnoliopsida</taxon>
        <taxon>eudicotyledons</taxon>
        <taxon>Gunneridae</taxon>
        <taxon>Pentapetalae</taxon>
        <taxon>rosids</taxon>
        <taxon>malvids</taxon>
        <taxon>Malvales</taxon>
        <taxon>Malvaceae</taxon>
        <taxon>Malvoideae</taxon>
        <taxon>Hibiscus</taxon>
    </lineage>
</organism>
<comment type="caution">
    <text evidence="7">The sequence shown here is derived from an EMBL/GenBank/DDBJ whole genome shotgun (WGS) entry which is preliminary data.</text>
</comment>
<name>A0A6A2Z8E3_HIBSY</name>
<dbReference type="GO" id="GO:0006511">
    <property type="term" value="P:ubiquitin-dependent protein catabolic process"/>
    <property type="evidence" value="ECO:0007669"/>
    <property type="project" value="TreeGrafter"/>
</dbReference>
<keyword evidence="8" id="KW-1185">Reference proteome</keyword>
<protein>
    <submittedName>
        <fullName evidence="7">RING/U-box superfamily protein, putative isoform 3</fullName>
    </submittedName>
</protein>
<dbReference type="PANTHER" id="PTHR45931:SF3">
    <property type="entry name" value="RING ZINC FINGER-CONTAINING PROTEIN"/>
    <property type="match status" value="1"/>
</dbReference>
<reference evidence="7" key="1">
    <citation type="submission" date="2019-09" db="EMBL/GenBank/DDBJ databases">
        <title>Draft genome information of white flower Hibiscus syriacus.</title>
        <authorList>
            <person name="Kim Y.-M."/>
        </authorList>
    </citation>
    <scope>NUCLEOTIDE SEQUENCE [LARGE SCALE GENOMIC DNA]</scope>
    <source>
        <strain evidence="7">YM2019G1</strain>
    </source>
</reference>
<sequence>MERSYHRRIISVIIITGMIWTMAILSAGLPTCATSARVLAPSLRDHHCSLMNISELASSNGLNVDSVSSSRRQSLVSRNVLNANSVSSSRSQSLVLSNGLNADRVSSSRRQSLRSNERLARARFDEGTSELLSSNGLNVDGVSNVSGRSLSADERLPGAVLLARARLLERLRGVSVSANRRSSRTPRNAYRWEYVSDDDLRTVSEISTVLTARSTRLTSETERFQLLHETSKKPPGLTQEAVDRLVSEVFSSQEVDVERKTSRDCGICLESFREDDVLTRLPCGHRFHFGCLDPWVRTWGLSLL</sequence>
<evidence type="ECO:0000256" key="3">
    <source>
        <dbReference type="ARBA" id="ARBA00022833"/>
    </source>
</evidence>
<dbReference type="InterPro" id="IPR013083">
    <property type="entry name" value="Znf_RING/FYVE/PHD"/>
</dbReference>
<dbReference type="Proteomes" id="UP000436088">
    <property type="component" value="Unassembled WGS sequence"/>
</dbReference>
<dbReference type="PANTHER" id="PTHR45931">
    <property type="entry name" value="SI:CH211-59O9.10"/>
    <property type="match status" value="1"/>
</dbReference>
<evidence type="ECO:0000259" key="6">
    <source>
        <dbReference type="PROSITE" id="PS50089"/>
    </source>
</evidence>
<keyword evidence="1" id="KW-0479">Metal-binding</keyword>
<dbReference type="PROSITE" id="PS50089">
    <property type="entry name" value="ZF_RING_2"/>
    <property type="match status" value="1"/>
</dbReference>
<evidence type="ECO:0000256" key="1">
    <source>
        <dbReference type="ARBA" id="ARBA00022723"/>
    </source>
</evidence>
<keyword evidence="2 4" id="KW-0863">Zinc-finger</keyword>
<dbReference type="SUPFAM" id="SSF57850">
    <property type="entry name" value="RING/U-box"/>
    <property type="match status" value="1"/>
</dbReference>
<dbReference type="InterPro" id="IPR051834">
    <property type="entry name" value="RING_finger_E3_ligase"/>
</dbReference>
<evidence type="ECO:0000313" key="8">
    <source>
        <dbReference type="Proteomes" id="UP000436088"/>
    </source>
</evidence>
<keyword evidence="5" id="KW-0812">Transmembrane</keyword>
<keyword evidence="5" id="KW-0472">Membrane</keyword>
<keyword evidence="3" id="KW-0862">Zinc</keyword>
<evidence type="ECO:0000256" key="2">
    <source>
        <dbReference type="ARBA" id="ARBA00022771"/>
    </source>
</evidence>
<evidence type="ECO:0000256" key="4">
    <source>
        <dbReference type="PROSITE-ProRule" id="PRU00175"/>
    </source>
</evidence>
<evidence type="ECO:0000256" key="5">
    <source>
        <dbReference type="SAM" id="Phobius"/>
    </source>
</evidence>
<feature type="domain" description="RING-type" evidence="6">
    <location>
        <begin position="265"/>
        <end position="295"/>
    </location>
</feature>
<proteinExistence type="predicted"/>